<comment type="caution">
    <text evidence="1">The sequence shown here is derived from an EMBL/GenBank/DDBJ whole genome shotgun (WGS) entry which is preliminary data.</text>
</comment>
<accession>A0A699K044</accession>
<dbReference type="AlphaFoldDB" id="A0A699K044"/>
<reference evidence="1" key="1">
    <citation type="journal article" date="2019" name="Sci. Rep.">
        <title>Draft genome of Tanacetum cinerariifolium, the natural source of mosquito coil.</title>
        <authorList>
            <person name="Yamashiro T."/>
            <person name="Shiraishi A."/>
            <person name="Satake H."/>
            <person name="Nakayama K."/>
        </authorList>
    </citation>
    <scope>NUCLEOTIDE SEQUENCE</scope>
</reference>
<proteinExistence type="predicted"/>
<dbReference type="EMBL" id="BKCJ010460326">
    <property type="protein sequence ID" value="GFA64124.1"/>
    <property type="molecule type" value="Genomic_DNA"/>
</dbReference>
<evidence type="ECO:0000313" key="1">
    <source>
        <dbReference type="EMBL" id="GFA64124.1"/>
    </source>
</evidence>
<protein>
    <submittedName>
        <fullName evidence="1">Uncharacterized protein</fullName>
    </submittedName>
</protein>
<name>A0A699K044_TANCI</name>
<organism evidence="1">
    <name type="scientific">Tanacetum cinerariifolium</name>
    <name type="common">Dalmatian daisy</name>
    <name type="synonym">Chrysanthemum cinerariifolium</name>
    <dbReference type="NCBI Taxonomy" id="118510"/>
    <lineage>
        <taxon>Eukaryota</taxon>
        <taxon>Viridiplantae</taxon>
        <taxon>Streptophyta</taxon>
        <taxon>Embryophyta</taxon>
        <taxon>Tracheophyta</taxon>
        <taxon>Spermatophyta</taxon>
        <taxon>Magnoliopsida</taxon>
        <taxon>eudicotyledons</taxon>
        <taxon>Gunneridae</taxon>
        <taxon>Pentapetalae</taxon>
        <taxon>asterids</taxon>
        <taxon>campanulids</taxon>
        <taxon>Asterales</taxon>
        <taxon>Asteraceae</taxon>
        <taxon>Asteroideae</taxon>
        <taxon>Anthemideae</taxon>
        <taxon>Anthemidinae</taxon>
        <taxon>Tanacetum</taxon>
    </lineage>
</organism>
<sequence>LPKDTLVDNGCQGSLWLRHVIHIHECTLILETEFEFLSMKETKYVESVGIKSDHNAGEITAAHIDVNTAQVEISTAGELQGLYTKWLLLLIQELVLLRSFKEYFYVIKTVSTKLSTIGTKLLLSGKVKTAQRNTLSG</sequence>
<gene>
    <name evidence="1" type="ORF">Tci_636096</name>
</gene>
<feature type="non-terminal residue" evidence="1">
    <location>
        <position position="1"/>
    </location>
</feature>